<keyword evidence="2 7" id="KW-0813">Transport</keyword>
<protein>
    <submittedName>
        <fullName evidence="9">Carbohydrate ABC transporter permease</fullName>
    </submittedName>
</protein>
<feature type="transmembrane region" description="Helical" evidence="7">
    <location>
        <begin position="236"/>
        <end position="255"/>
    </location>
</feature>
<dbReference type="CDD" id="cd06261">
    <property type="entry name" value="TM_PBP2"/>
    <property type="match status" value="1"/>
</dbReference>
<evidence type="ECO:0000256" key="3">
    <source>
        <dbReference type="ARBA" id="ARBA00022475"/>
    </source>
</evidence>
<comment type="caution">
    <text evidence="9">The sequence shown here is derived from an EMBL/GenBank/DDBJ whole genome shotgun (WGS) entry which is preliminary data.</text>
</comment>
<dbReference type="EMBL" id="SJKC01000003">
    <property type="protein sequence ID" value="TCC36345.1"/>
    <property type="molecule type" value="Genomic_DNA"/>
</dbReference>
<comment type="similarity">
    <text evidence="7">Belongs to the binding-protein-dependent transport system permease family.</text>
</comment>
<dbReference type="GO" id="GO:0005886">
    <property type="term" value="C:plasma membrane"/>
    <property type="evidence" value="ECO:0007669"/>
    <property type="project" value="UniProtKB-SubCell"/>
</dbReference>
<evidence type="ECO:0000256" key="6">
    <source>
        <dbReference type="ARBA" id="ARBA00023136"/>
    </source>
</evidence>
<feature type="domain" description="ABC transmembrane type-1" evidence="8">
    <location>
        <begin position="64"/>
        <end position="255"/>
    </location>
</feature>
<evidence type="ECO:0000256" key="1">
    <source>
        <dbReference type="ARBA" id="ARBA00004651"/>
    </source>
</evidence>
<reference evidence="9 10" key="1">
    <citation type="submission" date="2019-02" db="EMBL/GenBank/DDBJ databases">
        <title>Kribbella capetownensis sp. nov. and Kribbella speibonae sp. nov., isolated from soil.</title>
        <authorList>
            <person name="Curtis S.M."/>
            <person name="Norton I."/>
            <person name="Everest G.J."/>
            <person name="Meyers P.R."/>
        </authorList>
    </citation>
    <scope>NUCLEOTIDE SEQUENCE [LARGE SCALE GENOMIC DNA]</scope>
    <source>
        <strain evidence="9 10">YM55</strain>
    </source>
</reference>
<dbReference type="PANTHER" id="PTHR43744">
    <property type="entry name" value="ABC TRANSPORTER PERMEASE PROTEIN MG189-RELATED-RELATED"/>
    <property type="match status" value="1"/>
</dbReference>
<feature type="transmembrane region" description="Helical" evidence="7">
    <location>
        <begin position="204"/>
        <end position="224"/>
    </location>
</feature>
<evidence type="ECO:0000256" key="2">
    <source>
        <dbReference type="ARBA" id="ARBA00022448"/>
    </source>
</evidence>
<comment type="subcellular location">
    <subcellularLocation>
        <location evidence="1 7">Cell membrane</location>
        <topology evidence="1 7">Multi-pass membrane protein</topology>
    </subcellularLocation>
</comment>
<evidence type="ECO:0000259" key="8">
    <source>
        <dbReference type="PROSITE" id="PS50928"/>
    </source>
</evidence>
<dbReference type="SUPFAM" id="SSF161098">
    <property type="entry name" value="MetI-like"/>
    <property type="match status" value="1"/>
</dbReference>
<dbReference type="GO" id="GO:0055085">
    <property type="term" value="P:transmembrane transport"/>
    <property type="evidence" value="ECO:0007669"/>
    <property type="project" value="InterPro"/>
</dbReference>
<dbReference type="InterPro" id="IPR035906">
    <property type="entry name" value="MetI-like_sf"/>
</dbReference>
<proteinExistence type="inferred from homology"/>
<dbReference type="AlphaFoldDB" id="A0A4R0J4X5"/>
<feature type="transmembrane region" description="Helical" evidence="7">
    <location>
        <begin position="99"/>
        <end position="120"/>
    </location>
</feature>
<keyword evidence="6 7" id="KW-0472">Membrane</keyword>
<evidence type="ECO:0000256" key="5">
    <source>
        <dbReference type="ARBA" id="ARBA00022989"/>
    </source>
</evidence>
<evidence type="ECO:0000313" key="9">
    <source>
        <dbReference type="EMBL" id="TCC36345.1"/>
    </source>
</evidence>
<dbReference type="RefSeq" id="WP_131498171.1">
    <property type="nucleotide sequence ID" value="NZ_SJKC01000003.1"/>
</dbReference>
<accession>A0A4R0J4X5</accession>
<keyword evidence="3" id="KW-1003">Cell membrane</keyword>
<gene>
    <name evidence="9" type="ORF">E0H92_27235</name>
</gene>
<dbReference type="PANTHER" id="PTHR43744:SF8">
    <property type="entry name" value="SN-GLYCEROL-3-PHOSPHATE TRANSPORT SYSTEM PERMEASE PROTEIN UGPE"/>
    <property type="match status" value="1"/>
</dbReference>
<feature type="transmembrane region" description="Helical" evidence="7">
    <location>
        <begin position="12"/>
        <end position="33"/>
    </location>
</feature>
<dbReference type="PROSITE" id="PS50928">
    <property type="entry name" value="ABC_TM1"/>
    <property type="match status" value="1"/>
</dbReference>
<evidence type="ECO:0000256" key="7">
    <source>
        <dbReference type="RuleBase" id="RU363032"/>
    </source>
</evidence>
<keyword evidence="5 7" id="KW-1133">Transmembrane helix</keyword>
<dbReference type="InterPro" id="IPR000515">
    <property type="entry name" value="MetI-like"/>
</dbReference>
<name>A0A4R0J4X5_9ACTN</name>
<organism evidence="9 10">
    <name type="scientific">Kribbella speibonae</name>
    <dbReference type="NCBI Taxonomy" id="1572660"/>
    <lineage>
        <taxon>Bacteria</taxon>
        <taxon>Bacillati</taxon>
        <taxon>Actinomycetota</taxon>
        <taxon>Actinomycetes</taxon>
        <taxon>Propionibacteriales</taxon>
        <taxon>Kribbellaceae</taxon>
        <taxon>Kribbella</taxon>
    </lineage>
</organism>
<dbReference type="Proteomes" id="UP000294225">
    <property type="component" value="Unassembled WGS sequence"/>
</dbReference>
<keyword evidence="4 7" id="KW-0812">Transmembrane</keyword>
<feature type="transmembrane region" description="Helical" evidence="7">
    <location>
        <begin position="65"/>
        <end position="92"/>
    </location>
</feature>
<dbReference type="Pfam" id="PF00528">
    <property type="entry name" value="BPD_transp_1"/>
    <property type="match status" value="1"/>
</dbReference>
<dbReference type="Gene3D" id="1.10.3720.10">
    <property type="entry name" value="MetI-like"/>
    <property type="match status" value="1"/>
</dbReference>
<evidence type="ECO:0000256" key="4">
    <source>
        <dbReference type="ARBA" id="ARBA00022692"/>
    </source>
</evidence>
<sequence length="270" mass="29572">MISRTERVLNHTVLALVSILVLFPVVWFVFTALSPNRSGQLDLTHLHWENFSTAWELGGFGKAMLASAVITIGAVTGQTLLAILSGFAFGVLGVAGQKVIFPVVLLGLMISAEVFIVPLYYTFQSLGLTNSWLGLIIIQIGMGVPFGTFWMRATFRAVPTSLVEAAEMDGARTWRILWQILLPISRPAVLTLALLSFMWTWNDFFLSLIFIADPAIQPATLALGVFQGRHSVDVNLLAAGSLIVALPVLVLYAFFQRHFIRGVLNGALKE</sequence>
<feature type="transmembrane region" description="Helical" evidence="7">
    <location>
        <begin position="132"/>
        <end position="155"/>
    </location>
</feature>
<evidence type="ECO:0000313" key="10">
    <source>
        <dbReference type="Proteomes" id="UP000294225"/>
    </source>
</evidence>